<dbReference type="Proteomes" id="UP000007517">
    <property type="component" value="Chromosome"/>
</dbReference>
<dbReference type="AlphaFoldDB" id="H6RP49"/>
<proteinExistence type="predicted"/>
<dbReference type="HOGENOM" id="CLU_2970233_0_0_11"/>
<dbReference type="eggNOG" id="COG2208">
    <property type="taxonomic scope" value="Bacteria"/>
</dbReference>
<organism evidence="1 2">
    <name type="scientific">Blastococcus saxobsidens (strain DD2)</name>
    <dbReference type="NCBI Taxonomy" id="1146883"/>
    <lineage>
        <taxon>Bacteria</taxon>
        <taxon>Bacillati</taxon>
        <taxon>Actinomycetota</taxon>
        <taxon>Actinomycetes</taxon>
        <taxon>Geodermatophilales</taxon>
        <taxon>Geodermatophilaceae</taxon>
        <taxon>Blastococcus</taxon>
    </lineage>
</organism>
<dbReference type="EMBL" id="FO117623">
    <property type="protein sequence ID" value="CCG02710.1"/>
    <property type="molecule type" value="Genomic_DNA"/>
</dbReference>
<gene>
    <name evidence="1" type="ordered locus">BLASA_1791</name>
</gene>
<accession>H6RP49</accession>
<reference evidence="2" key="2">
    <citation type="submission" date="2012-02" db="EMBL/GenBank/DDBJ databases">
        <title>Complete genome sequence of Blastococcus saxobsidens strain DD2.</title>
        <authorList>
            <person name="Genoscope."/>
        </authorList>
    </citation>
    <scope>NUCLEOTIDE SEQUENCE [LARGE SCALE GENOMIC DNA]</scope>
    <source>
        <strain evidence="2">DD2</strain>
    </source>
</reference>
<name>H6RP49_BLASD</name>
<dbReference type="KEGG" id="bsd:BLASA_1791"/>
<reference evidence="1 2" key="1">
    <citation type="journal article" date="2012" name="J. Bacteriol.">
        <title>Genome Sequence of Blastococcus saxobsidens DD2, a Stone-Inhabiting Bacterium.</title>
        <authorList>
            <person name="Chouaia B."/>
            <person name="Crotti E."/>
            <person name="Brusetti L."/>
            <person name="Daffonchio D."/>
            <person name="Essoussi I."/>
            <person name="Nouioui I."/>
            <person name="Sbissi I."/>
            <person name="Ghodhbane-Gtari F."/>
            <person name="Gtari M."/>
            <person name="Vacherie B."/>
            <person name="Barbe V."/>
            <person name="Medigue C."/>
            <person name="Gury J."/>
            <person name="Pujic P."/>
            <person name="Normand P."/>
        </authorList>
    </citation>
    <scope>NUCLEOTIDE SEQUENCE [LARGE SCALE GENOMIC DNA]</scope>
    <source>
        <strain evidence="1 2">DD2</strain>
    </source>
</reference>
<evidence type="ECO:0000313" key="1">
    <source>
        <dbReference type="EMBL" id="CCG02710.1"/>
    </source>
</evidence>
<evidence type="ECO:0000313" key="2">
    <source>
        <dbReference type="Proteomes" id="UP000007517"/>
    </source>
</evidence>
<protein>
    <submittedName>
        <fullName evidence="1">Putative PAS domain S-box</fullName>
    </submittedName>
</protein>
<sequence>MRWANAGHPPPLVLHPDESLVSLDRGTTVLLYTDGLIERRNRDLDDGMRAGCVPAPAS</sequence>
<dbReference type="STRING" id="1146883.BLASA_1791"/>
<keyword evidence="2" id="KW-1185">Reference proteome</keyword>